<proteinExistence type="predicted"/>
<accession>A0A4C1UUE6</accession>
<sequence>MHKVRGCKSRERPASAAQNFIYIRGVSSEQDAIRHQAVETAKMNQSSSFDCSFEPRSVVSGSARVRVCGVPRSVSRAAAVKPRASVPARSSGYPAVCTPSPHTVSAPRVVLVIFASSRGNTFTRTLLLRRGNPEGFLTFAPLAPCAFWPLR</sequence>
<gene>
    <name evidence="1" type="ORF">EVAR_79155_1</name>
</gene>
<name>A0A4C1UUE6_EUMVA</name>
<organism evidence="1 2">
    <name type="scientific">Eumeta variegata</name>
    <name type="common">Bagworm moth</name>
    <name type="synonym">Eumeta japonica</name>
    <dbReference type="NCBI Taxonomy" id="151549"/>
    <lineage>
        <taxon>Eukaryota</taxon>
        <taxon>Metazoa</taxon>
        <taxon>Ecdysozoa</taxon>
        <taxon>Arthropoda</taxon>
        <taxon>Hexapoda</taxon>
        <taxon>Insecta</taxon>
        <taxon>Pterygota</taxon>
        <taxon>Neoptera</taxon>
        <taxon>Endopterygota</taxon>
        <taxon>Lepidoptera</taxon>
        <taxon>Glossata</taxon>
        <taxon>Ditrysia</taxon>
        <taxon>Tineoidea</taxon>
        <taxon>Psychidae</taxon>
        <taxon>Oiketicinae</taxon>
        <taxon>Eumeta</taxon>
    </lineage>
</organism>
<dbReference type="EMBL" id="BGZK01000222">
    <property type="protein sequence ID" value="GBP29606.1"/>
    <property type="molecule type" value="Genomic_DNA"/>
</dbReference>
<evidence type="ECO:0000313" key="2">
    <source>
        <dbReference type="Proteomes" id="UP000299102"/>
    </source>
</evidence>
<keyword evidence="2" id="KW-1185">Reference proteome</keyword>
<comment type="caution">
    <text evidence="1">The sequence shown here is derived from an EMBL/GenBank/DDBJ whole genome shotgun (WGS) entry which is preliminary data.</text>
</comment>
<reference evidence="1 2" key="1">
    <citation type="journal article" date="2019" name="Commun. Biol.">
        <title>The bagworm genome reveals a unique fibroin gene that provides high tensile strength.</title>
        <authorList>
            <person name="Kono N."/>
            <person name="Nakamura H."/>
            <person name="Ohtoshi R."/>
            <person name="Tomita M."/>
            <person name="Numata K."/>
            <person name="Arakawa K."/>
        </authorList>
    </citation>
    <scope>NUCLEOTIDE SEQUENCE [LARGE SCALE GENOMIC DNA]</scope>
</reference>
<dbReference type="OrthoDB" id="162894at2759"/>
<protein>
    <submittedName>
        <fullName evidence="1">Uncharacterized protein</fullName>
    </submittedName>
</protein>
<evidence type="ECO:0000313" key="1">
    <source>
        <dbReference type="EMBL" id="GBP29606.1"/>
    </source>
</evidence>
<dbReference type="AlphaFoldDB" id="A0A4C1UUE6"/>
<dbReference type="Proteomes" id="UP000299102">
    <property type="component" value="Unassembled WGS sequence"/>
</dbReference>